<proteinExistence type="predicted"/>
<keyword evidence="4" id="KW-1185">Reference proteome</keyword>
<gene>
    <name evidence="3" type="ORF">fugu_016887</name>
</gene>
<feature type="region of interest" description="Disordered" evidence="1">
    <location>
        <begin position="90"/>
        <end position="142"/>
    </location>
</feature>
<feature type="compositionally biased region" description="Basic and acidic residues" evidence="1">
    <location>
        <begin position="115"/>
        <end position="142"/>
    </location>
</feature>
<dbReference type="Pfam" id="PF22855">
    <property type="entry name" value="DNM3A_N"/>
    <property type="match status" value="1"/>
</dbReference>
<comment type="caution">
    <text evidence="3">The sequence shown here is derived from an EMBL/GenBank/DDBJ whole genome shotgun (WGS) entry which is preliminary data.</text>
</comment>
<reference evidence="3 4" key="1">
    <citation type="submission" date="2019-04" db="EMBL/GenBank/DDBJ databases">
        <title>The sequence and de novo assembly of Takifugu bimaculatus genome using PacBio and Hi-C technologies.</title>
        <authorList>
            <person name="Xu P."/>
            <person name="Liu B."/>
            <person name="Zhou Z."/>
        </authorList>
    </citation>
    <scope>NUCLEOTIDE SEQUENCE [LARGE SCALE GENOMIC DNA]</scope>
    <source>
        <strain evidence="3">TB-2018</strain>
        <tissue evidence="3">Muscle</tissue>
    </source>
</reference>
<evidence type="ECO:0000259" key="2">
    <source>
        <dbReference type="Pfam" id="PF22855"/>
    </source>
</evidence>
<organism evidence="3 4">
    <name type="scientific">Takifugu bimaculatus</name>
    <dbReference type="NCBI Taxonomy" id="433685"/>
    <lineage>
        <taxon>Eukaryota</taxon>
        <taxon>Metazoa</taxon>
        <taxon>Chordata</taxon>
        <taxon>Craniata</taxon>
        <taxon>Vertebrata</taxon>
        <taxon>Euteleostomi</taxon>
        <taxon>Actinopterygii</taxon>
        <taxon>Neopterygii</taxon>
        <taxon>Teleostei</taxon>
        <taxon>Neoteleostei</taxon>
        <taxon>Acanthomorphata</taxon>
        <taxon>Eupercaria</taxon>
        <taxon>Tetraodontiformes</taxon>
        <taxon>Tetradontoidea</taxon>
        <taxon>Tetraodontidae</taxon>
        <taxon>Takifugu</taxon>
    </lineage>
</organism>
<feature type="compositionally biased region" description="Basic residues" evidence="1">
    <location>
        <begin position="339"/>
        <end position="348"/>
    </location>
</feature>
<feature type="domain" description="DNA (cytosine-5)-methyltransferase N-terminal" evidence="2">
    <location>
        <begin position="217"/>
        <end position="419"/>
    </location>
</feature>
<feature type="compositionally biased region" description="Basic and acidic residues" evidence="1">
    <location>
        <begin position="269"/>
        <end position="290"/>
    </location>
</feature>
<evidence type="ECO:0000313" key="4">
    <source>
        <dbReference type="Proteomes" id="UP000516260"/>
    </source>
</evidence>
<accession>A0A4Z2BU94</accession>
<evidence type="ECO:0000313" key="3">
    <source>
        <dbReference type="EMBL" id="TNM95804.1"/>
    </source>
</evidence>
<feature type="compositionally biased region" description="Polar residues" evidence="1">
    <location>
        <begin position="306"/>
        <end position="319"/>
    </location>
</feature>
<feature type="region of interest" description="Disordered" evidence="1">
    <location>
        <begin position="218"/>
        <end position="371"/>
    </location>
</feature>
<dbReference type="InterPro" id="IPR054724">
    <property type="entry name" value="DNM3A_N"/>
</dbReference>
<protein>
    <recommendedName>
        <fullName evidence="2">DNA (cytosine-5)-methyltransferase N-terminal domain-containing protein</fullName>
    </recommendedName>
</protein>
<sequence>MGGKHSKGSAEVSVCPVRPNSGYMRLSQTGEGVGGEAPLMLLIYRRQLLPAAAAGLARLQAANRIKPRRLRCQTSAGRICRALGPRVRQQEAAGGPCSESGASGRELAGRGGGGRGEKRKEAPGASETKKGQTWDSGKSGEKRDHLSFPSFPLLLYFHLNIIVRVLFFIFTPGDLTRMPSNTVAGTTAFKGSDYTDSPGSRMGESTIMDVDLMTEDKSASASYKGSKPGRKRKHFPGESCGPFKDAVGGGHSYPGMGRLPMSQVYNGDADGHRERMSDACFPKQERRDAENGIPRDSSFCRAEDSPQGQSWSPVQENGLQPSPDEQDPEKDKDDSLTLSRKKRGRRKLERPTKYVEHKEEDGVDSVKTEGDRGRLRGGVGWEISLRQRPMPRITFQAGDPYYISKRTREEWLAKWKLENREVRHMWPRALNYPPGTTVDIYKLQQSPLIEEHMFLLFCAEAPPHDV</sequence>
<dbReference type="AlphaFoldDB" id="A0A4Z2BU94"/>
<evidence type="ECO:0000256" key="1">
    <source>
        <dbReference type="SAM" id="MobiDB-lite"/>
    </source>
</evidence>
<name>A0A4Z2BU94_9TELE</name>
<feature type="compositionally biased region" description="Basic and acidic residues" evidence="1">
    <location>
        <begin position="349"/>
        <end position="371"/>
    </location>
</feature>
<dbReference type="Proteomes" id="UP000516260">
    <property type="component" value="Chromosome 18"/>
</dbReference>
<dbReference type="EMBL" id="SWLE01000010">
    <property type="protein sequence ID" value="TNM95804.1"/>
    <property type="molecule type" value="Genomic_DNA"/>
</dbReference>